<accession>A0A183U4H1</accession>
<reference evidence="4" key="1">
    <citation type="submission" date="2016-06" db="UniProtKB">
        <authorList>
            <consortium name="WormBaseParasite"/>
        </authorList>
    </citation>
    <scope>IDENTIFICATION</scope>
</reference>
<name>A0A183U4H1_TOXCA</name>
<keyword evidence="1" id="KW-0812">Transmembrane</keyword>
<keyword evidence="1" id="KW-1133">Transmembrane helix</keyword>
<organism evidence="3 4">
    <name type="scientific">Toxocara canis</name>
    <name type="common">Canine roundworm</name>
    <dbReference type="NCBI Taxonomy" id="6265"/>
    <lineage>
        <taxon>Eukaryota</taxon>
        <taxon>Metazoa</taxon>
        <taxon>Ecdysozoa</taxon>
        <taxon>Nematoda</taxon>
        <taxon>Chromadorea</taxon>
        <taxon>Rhabditida</taxon>
        <taxon>Spirurina</taxon>
        <taxon>Ascaridomorpha</taxon>
        <taxon>Ascaridoidea</taxon>
        <taxon>Toxocaridae</taxon>
        <taxon>Toxocara</taxon>
    </lineage>
</organism>
<protein>
    <submittedName>
        <fullName evidence="4">Autophagy-related protein 13</fullName>
    </submittedName>
</protein>
<reference evidence="2 3" key="2">
    <citation type="submission" date="2018-11" db="EMBL/GenBank/DDBJ databases">
        <authorList>
            <consortium name="Pathogen Informatics"/>
        </authorList>
    </citation>
    <scope>NUCLEOTIDE SEQUENCE [LARGE SCALE GENOMIC DNA]</scope>
</reference>
<proteinExistence type="predicted"/>
<keyword evidence="3" id="KW-1185">Reference proteome</keyword>
<keyword evidence="1" id="KW-0472">Membrane</keyword>
<dbReference type="Proteomes" id="UP000050794">
    <property type="component" value="Unassembled WGS sequence"/>
</dbReference>
<dbReference type="EMBL" id="UYWY01004290">
    <property type="protein sequence ID" value="VDM29108.1"/>
    <property type="molecule type" value="Genomic_DNA"/>
</dbReference>
<gene>
    <name evidence="2" type="ORF">TCNE_LOCUS3391</name>
</gene>
<evidence type="ECO:0000313" key="2">
    <source>
        <dbReference type="EMBL" id="VDM29108.1"/>
    </source>
</evidence>
<feature type="transmembrane region" description="Helical" evidence="1">
    <location>
        <begin position="20"/>
        <end position="37"/>
    </location>
</feature>
<dbReference type="AlphaFoldDB" id="A0A183U4H1"/>
<dbReference type="WBParaSite" id="TCNE_0000339101-mRNA-1">
    <property type="protein sequence ID" value="TCNE_0000339101-mRNA-1"/>
    <property type="gene ID" value="TCNE_0000339101"/>
</dbReference>
<evidence type="ECO:0000313" key="3">
    <source>
        <dbReference type="Proteomes" id="UP000050794"/>
    </source>
</evidence>
<evidence type="ECO:0000313" key="4">
    <source>
        <dbReference type="WBParaSite" id="TCNE_0000339101-mRNA-1"/>
    </source>
</evidence>
<evidence type="ECO:0000256" key="1">
    <source>
        <dbReference type="SAM" id="Phobius"/>
    </source>
</evidence>
<sequence length="139" mass="15511">MFSGSIHFSYLGVLHVTTPYAALCLYSLDFTIFGYGLHIRIPKVPSSWDEVKAAIRRFMKQLRNDPFTRTFTVICANIMRALDAGLGSGRAMPLEESNLKRRLSFSSSEESEIPRLVGDSIGDTFYESLVGSAQKNVHS</sequence>